<reference evidence="3 4" key="1">
    <citation type="submission" date="2019-05" db="EMBL/GenBank/DDBJ databases">
        <title>Genome sequences of Thalassotalea litorea 1K03283.</title>
        <authorList>
            <person name="Zhang D."/>
        </authorList>
    </citation>
    <scope>NUCLEOTIDE SEQUENCE [LARGE SCALE GENOMIC DNA]</scope>
    <source>
        <strain evidence="3 4">MCCC 1K03283</strain>
    </source>
</reference>
<gene>
    <name evidence="3" type="ORF">FE810_08120</name>
</gene>
<evidence type="ECO:0000256" key="1">
    <source>
        <dbReference type="SAM" id="Phobius"/>
    </source>
</evidence>
<keyword evidence="4" id="KW-1185">Reference proteome</keyword>
<name>A0A5R9IPQ7_9GAMM</name>
<evidence type="ECO:0000313" key="4">
    <source>
        <dbReference type="Proteomes" id="UP000307790"/>
    </source>
</evidence>
<organism evidence="3 4">
    <name type="scientific">Thalassotalea litorea</name>
    <dbReference type="NCBI Taxonomy" id="2020715"/>
    <lineage>
        <taxon>Bacteria</taxon>
        <taxon>Pseudomonadati</taxon>
        <taxon>Pseudomonadota</taxon>
        <taxon>Gammaproteobacteria</taxon>
        <taxon>Alteromonadales</taxon>
        <taxon>Colwelliaceae</taxon>
        <taxon>Thalassotalea</taxon>
    </lineage>
</organism>
<protein>
    <submittedName>
        <fullName evidence="3">DMT family transporter</fullName>
    </submittedName>
</protein>
<dbReference type="EMBL" id="VCBC01000007">
    <property type="protein sequence ID" value="TLU65251.1"/>
    <property type="molecule type" value="Genomic_DNA"/>
</dbReference>
<feature type="domain" description="EamA" evidence="2">
    <location>
        <begin position="11"/>
        <end position="138"/>
    </location>
</feature>
<dbReference type="Proteomes" id="UP000307790">
    <property type="component" value="Unassembled WGS sequence"/>
</dbReference>
<feature type="transmembrane region" description="Helical" evidence="1">
    <location>
        <begin position="94"/>
        <end position="113"/>
    </location>
</feature>
<keyword evidence="1" id="KW-0812">Transmembrane</keyword>
<dbReference type="InterPro" id="IPR037185">
    <property type="entry name" value="EmrE-like"/>
</dbReference>
<evidence type="ECO:0000313" key="3">
    <source>
        <dbReference type="EMBL" id="TLU65251.1"/>
    </source>
</evidence>
<feature type="domain" description="EamA" evidence="2">
    <location>
        <begin position="152"/>
        <end position="279"/>
    </location>
</feature>
<accession>A0A5R9IPQ7</accession>
<comment type="caution">
    <text evidence="3">The sequence shown here is derived from an EMBL/GenBank/DDBJ whole genome shotgun (WGS) entry which is preliminary data.</text>
</comment>
<dbReference type="PANTHER" id="PTHR22911">
    <property type="entry name" value="ACYL-MALONYL CONDENSING ENZYME-RELATED"/>
    <property type="match status" value="1"/>
</dbReference>
<feature type="transmembrane region" description="Helical" evidence="1">
    <location>
        <begin position="265"/>
        <end position="283"/>
    </location>
</feature>
<dbReference type="OrthoDB" id="9150437at2"/>
<dbReference type="InterPro" id="IPR000620">
    <property type="entry name" value="EamA_dom"/>
</dbReference>
<feature type="transmembrane region" description="Helical" evidence="1">
    <location>
        <begin position="152"/>
        <end position="170"/>
    </location>
</feature>
<dbReference type="SUPFAM" id="SSF103481">
    <property type="entry name" value="Multidrug resistance efflux transporter EmrE"/>
    <property type="match status" value="2"/>
</dbReference>
<dbReference type="RefSeq" id="WP_138319554.1">
    <property type="nucleotide sequence ID" value="NZ_VCBC01000007.1"/>
</dbReference>
<feature type="transmembrane region" description="Helical" evidence="1">
    <location>
        <begin position="182"/>
        <end position="204"/>
    </location>
</feature>
<dbReference type="AlphaFoldDB" id="A0A5R9IPQ7"/>
<feature type="transmembrane region" description="Helical" evidence="1">
    <location>
        <begin position="120"/>
        <end position="140"/>
    </location>
</feature>
<sequence>MRVPVNTHYLQLHLAVLLFSLCALFAYWVNASPVFIVFGRTFFAALAIALYVVFTSNTGLALPAYHKRQLILSSLLLVCHWLTFFFSAQHASVSIALITFASYPLWVLLIGYFQGDALKPLAMLGQTILIIIGVALVSGVHAEMGVQGEVEGLVAGLISAFIFAWLTYLNQSLMQTCCSLNLTFWQNLLASLLLLPLVFLVPFSGDIADIGKLLLLGVLFTAFAHNLLLNSMRSIPAFLVSITVCLEPAYGIVAAAVLFAEPLTVTVIVGIALVLISNIWAVMAQRRSLRKG</sequence>
<feature type="transmembrane region" description="Helical" evidence="1">
    <location>
        <begin position="70"/>
        <end position="88"/>
    </location>
</feature>
<feature type="transmembrane region" description="Helical" evidence="1">
    <location>
        <begin position="35"/>
        <end position="54"/>
    </location>
</feature>
<keyword evidence="1" id="KW-1133">Transmembrane helix</keyword>
<proteinExistence type="predicted"/>
<feature type="transmembrane region" description="Helical" evidence="1">
    <location>
        <begin position="12"/>
        <end position="29"/>
    </location>
</feature>
<evidence type="ECO:0000259" key="2">
    <source>
        <dbReference type="Pfam" id="PF00892"/>
    </source>
</evidence>
<feature type="transmembrane region" description="Helical" evidence="1">
    <location>
        <begin position="210"/>
        <end position="229"/>
    </location>
</feature>
<dbReference type="Pfam" id="PF00892">
    <property type="entry name" value="EamA"/>
    <property type="match status" value="2"/>
</dbReference>
<keyword evidence="1" id="KW-0472">Membrane</keyword>
<feature type="transmembrane region" description="Helical" evidence="1">
    <location>
        <begin position="236"/>
        <end position="259"/>
    </location>
</feature>
<dbReference type="GO" id="GO:0016020">
    <property type="term" value="C:membrane"/>
    <property type="evidence" value="ECO:0007669"/>
    <property type="project" value="InterPro"/>
</dbReference>